<dbReference type="Proteomes" id="UP001165121">
    <property type="component" value="Unassembled WGS sequence"/>
</dbReference>
<proteinExistence type="predicted"/>
<name>A0A9W6Y0V7_9STRA</name>
<sequence length="115" mass="12573">MRSERIVQAQNEEKWIANLKAYLQGNLADLTVEEAKTCSKIADDYEVDDDGLLLPVTGKSTSNVPVSDRGHGSHPVVAEVVQGEHGAADLGRLGHRVCDREGERFSDSPDDSREL</sequence>
<dbReference type="AlphaFoldDB" id="A0A9W6Y0V7"/>
<reference evidence="1" key="1">
    <citation type="submission" date="2023-04" db="EMBL/GenBank/DDBJ databases">
        <title>Phytophthora fragariaefolia NBRC 109709.</title>
        <authorList>
            <person name="Ichikawa N."/>
            <person name="Sato H."/>
            <person name="Tonouchi N."/>
        </authorList>
    </citation>
    <scope>NUCLEOTIDE SEQUENCE</scope>
    <source>
        <strain evidence="1">NBRC 109709</strain>
    </source>
</reference>
<keyword evidence="2" id="KW-1185">Reference proteome</keyword>
<gene>
    <name evidence="1" type="ORF">Pfra01_002131000</name>
</gene>
<comment type="caution">
    <text evidence="1">The sequence shown here is derived from an EMBL/GenBank/DDBJ whole genome shotgun (WGS) entry which is preliminary data.</text>
</comment>
<dbReference type="OrthoDB" id="129309at2759"/>
<accession>A0A9W6Y0V7</accession>
<organism evidence="1 2">
    <name type="scientific">Phytophthora fragariaefolia</name>
    <dbReference type="NCBI Taxonomy" id="1490495"/>
    <lineage>
        <taxon>Eukaryota</taxon>
        <taxon>Sar</taxon>
        <taxon>Stramenopiles</taxon>
        <taxon>Oomycota</taxon>
        <taxon>Peronosporomycetes</taxon>
        <taxon>Peronosporales</taxon>
        <taxon>Peronosporaceae</taxon>
        <taxon>Phytophthora</taxon>
    </lineage>
</organism>
<evidence type="ECO:0000313" key="2">
    <source>
        <dbReference type="Proteomes" id="UP001165121"/>
    </source>
</evidence>
<evidence type="ECO:0000313" key="1">
    <source>
        <dbReference type="EMBL" id="GMF52187.1"/>
    </source>
</evidence>
<protein>
    <submittedName>
        <fullName evidence="1">Unnamed protein product</fullName>
    </submittedName>
</protein>
<dbReference type="EMBL" id="BSXT01003044">
    <property type="protein sequence ID" value="GMF52187.1"/>
    <property type="molecule type" value="Genomic_DNA"/>
</dbReference>